<dbReference type="GO" id="GO:0006352">
    <property type="term" value="P:DNA-templated transcription initiation"/>
    <property type="evidence" value="ECO:0007669"/>
    <property type="project" value="InterPro"/>
</dbReference>
<comment type="caution">
    <text evidence="2">The sequence shown here is derived from an EMBL/GenBank/DDBJ whole genome shotgun (WGS) entry which is preliminary data.</text>
</comment>
<dbReference type="InterPro" id="IPR036388">
    <property type="entry name" value="WH-like_DNA-bd_sf"/>
</dbReference>
<dbReference type="InterPro" id="IPR013324">
    <property type="entry name" value="RNA_pol_sigma_r3/r4-like"/>
</dbReference>
<dbReference type="SUPFAM" id="SSF88659">
    <property type="entry name" value="Sigma3 and sigma4 domains of RNA polymerase sigma factors"/>
    <property type="match status" value="1"/>
</dbReference>
<name>A0A953IC25_SYMTR</name>
<evidence type="ECO:0000259" key="1">
    <source>
        <dbReference type="Pfam" id="PF08281"/>
    </source>
</evidence>
<dbReference type="GO" id="GO:0016987">
    <property type="term" value="F:sigma factor activity"/>
    <property type="evidence" value="ECO:0007669"/>
    <property type="project" value="InterPro"/>
</dbReference>
<dbReference type="Proteomes" id="UP000732377">
    <property type="component" value="Unassembled WGS sequence"/>
</dbReference>
<proteinExistence type="predicted"/>
<gene>
    <name evidence="2" type="ORF">CWE10_19615</name>
</gene>
<reference evidence="2" key="1">
    <citation type="submission" date="2017-11" db="EMBL/GenBank/DDBJ databases">
        <title>Three new genomes from thermophilic consortium.</title>
        <authorList>
            <person name="Quaggio R."/>
            <person name="Amgarten D."/>
            <person name="Setubal J.C."/>
        </authorList>
    </citation>
    <scope>NUCLEOTIDE SEQUENCE</scope>
    <source>
        <strain evidence="2">ZCTH01-B2</strain>
    </source>
</reference>
<dbReference type="AlphaFoldDB" id="A0A953IC25"/>
<protein>
    <submittedName>
        <fullName evidence="2">RNA polymerase sigma factor</fullName>
    </submittedName>
</protein>
<evidence type="ECO:0000313" key="3">
    <source>
        <dbReference type="Proteomes" id="UP000732377"/>
    </source>
</evidence>
<dbReference type="Pfam" id="PF08281">
    <property type="entry name" value="Sigma70_r4_2"/>
    <property type="match status" value="1"/>
</dbReference>
<feature type="domain" description="RNA polymerase sigma factor 70 region 4 type 2" evidence="1">
    <location>
        <begin position="1"/>
        <end position="44"/>
    </location>
</feature>
<dbReference type="EMBL" id="PIUK01000451">
    <property type="protein sequence ID" value="MBY6278328.1"/>
    <property type="molecule type" value="Genomic_DNA"/>
</dbReference>
<dbReference type="Gene3D" id="1.10.10.10">
    <property type="entry name" value="Winged helix-like DNA-binding domain superfamily/Winged helix DNA-binding domain"/>
    <property type="match status" value="1"/>
</dbReference>
<sequence length="54" mass="6176">LPGAYREALILREYEGLRYAEVGQVLGGSETWARVTCFRARRMLKEAYLRLEGG</sequence>
<feature type="non-terminal residue" evidence="2">
    <location>
        <position position="1"/>
    </location>
</feature>
<accession>A0A953IC25</accession>
<dbReference type="InterPro" id="IPR013249">
    <property type="entry name" value="RNA_pol_sigma70_r4_t2"/>
</dbReference>
<evidence type="ECO:0000313" key="2">
    <source>
        <dbReference type="EMBL" id="MBY6278328.1"/>
    </source>
</evidence>
<organism evidence="2 3">
    <name type="scientific">Symbiobacterium thermophilum</name>
    <dbReference type="NCBI Taxonomy" id="2734"/>
    <lineage>
        <taxon>Bacteria</taxon>
        <taxon>Bacillati</taxon>
        <taxon>Bacillota</taxon>
        <taxon>Clostridia</taxon>
        <taxon>Eubacteriales</taxon>
        <taxon>Symbiobacteriaceae</taxon>
        <taxon>Symbiobacterium</taxon>
    </lineage>
</organism>
<dbReference type="GO" id="GO:0003677">
    <property type="term" value="F:DNA binding"/>
    <property type="evidence" value="ECO:0007669"/>
    <property type="project" value="InterPro"/>
</dbReference>